<name>A0A381WX62_9ZZZZ</name>
<feature type="domain" description="Glycosyltransferase subfamily 4-like N-terminal" evidence="1">
    <location>
        <begin position="17"/>
        <end position="167"/>
    </location>
</feature>
<dbReference type="InterPro" id="IPR028098">
    <property type="entry name" value="Glyco_trans_4-like_N"/>
</dbReference>
<dbReference type="Pfam" id="PF13439">
    <property type="entry name" value="Glyco_transf_4"/>
    <property type="match status" value="1"/>
</dbReference>
<gene>
    <name evidence="2" type="ORF">METZ01_LOCUS109705</name>
</gene>
<accession>A0A381WX62</accession>
<evidence type="ECO:0000313" key="2">
    <source>
        <dbReference type="EMBL" id="SVA56851.1"/>
    </source>
</evidence>
<protein>
    <recommendedName>
        <fullName evidence="1">Glycosyltransferase subfamily 4-like N-terminal domain-containing protein</fullName>
    </recommendedName>
</protein>
<reference evidence="2" key="1">
    <citation type="submission" date="2018-05" db="EMBL/GenBank/DDBJ databases">
        <authorList>
            <person name="Lanie J.A."/>
            <person name="Ng W.-L."/>
            <person name="Kazmierczak K.M."/>
            <person name="Andrzejewski T.M."/>
            <person name="Davidsen T.M."/>
            <person name="Wayne K.J."/>
            <person name="Tettelin H."/>
            <person name="Glass J.I."/>
            <person name="Rusch D."/>
            <person name="Podicherti R."/>
            <person name="Tsui H.-C.T."/>
            <person name="Winkler M.E."/>
        </authorList>
    </citation>
    <scope>NUCLEOTIDE SEQUENCE</scope>
</reference>
<dbReference type="EMBL" id="UINC01013112">
    <property type="protein sequence ID" value="SVA56851.1"/>
    <property type="molecule type" value="Genomic_DNA"/>
</dbReference>
<dbReference type="CDD" id="cd03801">
    <property type="entry name" value="GT4_PimA-like"/>
    <property type="match status" value="1"/>
</dbReference>
<sequence>MKKLRVLFLTRKWAPAIGGMEVYSMELSEELSHKVDLTVRSLSGNKDGSPPGIGRLVYFLFSNLVYLWRTRRDFDVVHFGDFVLFSLAWWHARWAPSTTRIVSVFGLDLLFGNRSGWKSALYSRFVSWAVRRQALINCFLAISRYTSTICSELNIQNVVVIPLGVRLKKNIPVFLPKRQGRERYILFLGRLVRRKGASWFARNVLPALPDDVKLYVAGKSWDCPEVEMLKNNPRVNLLGYVPD</sequence>
<organism evidence="2">
    <name type="scientific">marine metagenome</name>
    <dbReference type="NCBI Taxonomy" id="408172"/>
    <lineage>
        <taxon>unclassified sequences</taxon>
        <taxon>metagenomes</taxon>
        <taxon>ecological metagenomes</taxon>
    </lineage>
</organism>
<evidence type="ECO:0000259" key="1">
    <source>
        <dbReference type="Pfam" id="PF13439"/>
    </source>
</evidence>
<feature type="non-terminal residue" evidence="2">
    <location>
        <position position="243"/>
    </location>
</feature>
<dbReference type="SUPFAM" id="SSF53756">
    <property type="entry name" value="UDP-Glycosyltransferase/glycogen phosphorylase"/>
    <property type="match status" value="1"/>
</dbReference>
<dbReference type="Gene3D" id="3.40.50.2000">
    <property type="entry name" value="Glycogen Phosphorylase B"/>
    <property type="match status" value="2"/>
</dbReference>
<dbReference type="AlphaFoldDB" id="A0A381WX62"/>
<proteinExistence type="predicted"/>